<evidence type="ECO:0000313" key="11">
    <source>
        <dbReference type="Proteomes" id="UP000003806"/>
    </source>
</evidence>
<dbReference type="PROSITE" id="PS00331">
    <property type="entry name" value="MALIC_ENZYMES"/>
    <property type="match status" value="1"/>
</dbReference>
<dbReference type="InterPro" id="IPR012302">
    <property type="entry name" value="Malic_NAD-bd"/>
</dbReference>
<dbReference type="SUPFAM" id="SSF53223">
    <property type="entry name" value="Aminoacid dehydrogenase-like, N-terminal domain"/>
    <property type="match status" value="1"/>
</dbReference>
<dbReference type="FunFam" id="3.40.50.720:FF:000095">
    <property type="entry name" value="NADP-dependent malic enzyme"/>
    <property type="match status" value="1"/>
</dbReference>
<dbReference type="InterPro" id="IPR012301">
    <property type="entry name" value="Malic_N_dom"/>
</dbReference>
<evidence type="ECO:0000259" key="8">
    <source>
        <dbReference type="SMART" id="SM00919"/>
    </source>
</evidence>
<feature type="binding site" evidence="6">
    <location>
        <position position="317"/>
    </location>
    <ligand>
        <name>(S)-malate</name>
        <dbReference type="ChEBI" id="CHEBI:15589"/>
    </ligand>
</feature>
<evidence type="ECO:0000256" key="5">
    <source>
        <dbReference type="PIRSR" id="PIRSR000106-1"/>
    </source>
</evidence>
<dbReference type="InterPro" id="IPR046346">
    <property type="entry name" value="Aminoacid_DH-like_N_sf"/>
</dbReference>
<evidence type="ECO:0000256" key="1">
    <source>
        <dbReference type="ARBA" id="ARBA00001936"/>
    </source>
</evidence>
<feature type="binding site" evidence="7">
    <location>
        <position position="137"/>
    </location>
    <ligand>
        <name>a divalent metal cation</name>
        <dbReference type="ChEBI" id="CHEBI:60240"/>
    </ligand>
</feature>
<evidence type="ECO:0000256" key="3">
    <source>
        <dbReference type="ARBA" id="ARBA00022723"/>
    </source>
</evidence>
<evidence type="ECO:0000256" key="4">
    <source>
        <dbReference type="ARBA" id="ARBA00023002"/>
    </source>
</evidence>
<dbReference type="Pfam" id="PF03949">
    <property type="entry name" value="Malic_M"/>
    <property type="match status" value="1"/>
</dbReference>
<dbReference type="GO" id="GO:0016616">
    <property type="term" value="F:oxidoreductase activity, acting on the CH-OH group of donors, NAD or NADP as acceptor"/>
    <property type="evidence" value="ECO:0007669"/>
    <property type="project" value="InterPro"/>
</dbReference>
<dbReference type="Proteomes" id="UP000003806">
    <property type="component" value="Chromosome"/>
</dbReference>
<evidence type="ECO:0000259" key="9">
    <source>
        <dbReference type="SMART" id="SM01274"/>
    </source>
</evidence>
<evidence type="ECO:0000256" key="2">
    <source>
        <dbReference type="ARBA" id="ARBA00008785"/>
    </source>
</evidence>
<dbReference type="PIRSF" id="PIRSF000106">
    <property type="entry name" value="ME"/>
    <property type="match status" value="1"/>
</dbReference>
<keyword evidence="4" id="KW-0560">Oxidoreductase</keyword>
<feature type="active site" description="Proton acceptor" evidence="5">
    <location>
        <position position="94"/>
    </location>
</feature>
<reference evidence="10 11" key="1">
    <citation type="submission" date="2011-11" db="EMBL/GenBank/DDBJ databases">
        <title>The Noncontiguous Finished genome of Jonquetella anthropi DSM 22815.</title>
        <authorList>
            <consortium name="US DOE Joint Genome Institute (JGI-PGF)"/>
            <person name="Lucas S."/>
            <person name="Copeland A."/>
            <person name="Lapidus A."/>
            <person name="Glavina del Rio T."/>
            <person name="Dalin E."/>
            <person name="Tice H."/>
            <person name="Bruce D."/>
            <person name="Goodwin L."/>
            <person name="Pitluck S."/>
            <person name="Peters L."/>
            <person name="Mikhailova N."/>
            <person name="Held B."/>
            <person name="Kyrpides N."/>
            <person name="Mavromatis K."/>
            <person name="Ivanova N."/>
            <person name="Markowitz V."/>
            <person name="Cheng J.-F."/>
            <person name="Hugenholtz P."/>
            <person name="Woyke T."/>
            <person name="Wu D."/>
            <person name="Gronow S."/>
            <person name="Wellnitz S."/>
            <person name="Brambilla E."/>
            <person name="Klenk H.-P."/>
            <person name="Eisen J.A."/>
        </authorList>
    </citation>
    <scope>NUCLEOTIDE SEQUENCE [LARGE SCALE GENOMIC DNA]</scope>
    <source>
        <strain evidence="10 11">DSM 22815</strain>
    </source>
</reference>
<dbReference type="InterPro" id="IPR001891">
    <property type="entry name" value="Malic_OxRdtase"/>
</dbReference>
<dbReference type="PANTHER" id="PTHR43237">
    <property type="entry name" value="NADP-DEPENDENT MALIC ENZYME"/>
    <property type="match status" value="1"/>
</dbReference>
<comment type="similarity">
    <text evidence="2">Belongs to the malic enzymes family.</text>
</comment>
<dbReference type="RefSeq" id="WP_008522517.1">
    <property type="nucleotide sequence ID" value="NZ_CM001376.1"/>
</dbReference>
<feature type="binding site" evidence="6">
    <location>
        <position position="287"/>
    </location>
    <ligand>
        <name>(S)-malate</name>
        <dbReference type="ChEBI" id="CHEBI:15589"/>
    </ligand>
</feature>
<proteinExistence type="inferred from homology"/>
<organism evidence="10 11">
    <name type="scientific">Jonquetella anthropi DSM 22815</name>
    <dbReference type="NCBI Taxonomy" id="885272"/>
    <lineage>
        <taxon>Bacteria</taxon>
        <taxon>Thermotogati</taxon>
        <taxon>Synergistota</taxon>
        <taxon>Synergistia</taxon>
        <taxon>Synergistales</taxon>
        <taxon>Dethiosulfovibrionaceae</taxon>
        <taxon>Jonquetella</taxon>
    </lineage>
</organism>
<dbReference type="OrthoDB" id="9805787at2"/>
<dbReference type="FunFam" id="3.40.50.10380:FF:000003">
    <property type="entry name" value="NADP-dependent malic enzyme"/>
    <property type="match status" value="1"/>
</dbReference>
<sequence>MASQDVYQRSIDLHRSCRGKVAMSPKMAVGNMADLALAYTPGVAGPCRVISSDRQEIYELTAKANTVAVISDGSAVLGLGNIGPEAAIPVMEGKCVLFKTFADLDAFPLCLRTQDPDEIVKIVSALTPTLGGINLEDISAPRCFEIETRLKDACDIPVFHDDQHGTATVLLAALLNALKVTGRKMAETKIVINGAGAAGTAIALLLAQAGASDIVLCDSRGILSRSRDLSPCKARLAEATNPRGVEGTLANAVKGADVFLGTSVAGALTGAMVRSMAPDSVIFAMANPVPEIFPQEAKENGAAVVGTGRSDFPNQVNNCLGFPGIFRGALDVQASCINDRMTLAAADALAGLIPDDQLSADLVIADSFDPRVVPAVAAAVSKAARETGVARL</sequence>
<dbReference type="GO" id="GO:0004470">
    <property type="term" value="F:malic enzyme activity"/>
    <property type="evidence" value="ECO:0007669"/>
    <property type="project" value="InterPro"/>
</dbReference>
<protein>
    <submittedName>
        <fullName evidence="10">Malic enzyme</fullName>
    </submittedName>
</protein>
<feature type="binding site" evidence="7">
    <location>
        <position position="136"/>
    </location>
    <ligand>
        <name>a divalent metal cation</name>
        <dbReference type="ChEBI" id="CHEBI:60240"/>
    </ligand>
</feature>
<dbReference type="GO" id="GO:0051287">
    <property type="term" value="F:NAD binding"/>
    <property type="evidence" value="ECO:0007669"/>
    <property type="project" value="InterPro"/>
</dbReference>
<evidence type="ECO:0000256" key="6">
    <source>
        <dbReference type="PIRSR" id="PIRSR000106-2"/>
    </source>
</evidence>
<dbReference type="InterPro" id="IPR015884">
    <property type="entry name" value="Malic_enzyme_CS"/>
</dbReference>
<dbReference type="HOGENOM" id="CLU_034446_2_1_0"/>
<dbReference type="SUPFAM" id="SSF51735">
    <property type="entry name" value="NAD(P)-binding Rossmann-fold domains"/>
    <property type="match status" value="1"/>
</dbReference>
<dbReference type="InterPro" id="IPR036291">
    <property type="entry name" value="NAD(P)-bd_dom_sf"/>
</dbReference>
<dbReference type="InterPro" id="IPR051674">
    <property type="entry name" value="Malate_Decarboxylase"/>
</dbReference>
<keyword evidence="3 7" id="KW-0479">Metal-binding</keyword>
<accession>H0UIU4</accession>
<name>H0UIU4_9BACT</name>
<dbReference type="EMBL" id="CM001376">
    <property type="protein sequence ID" value="EHM12738.1"/>
    <property type="molecule type" value="Genomic_DNA"/>
</dbReference>
<dbReference type="Gene3D" id="3.40.50.720">
    <property type="entry name" value="NAD(P)-binding Rossmann-like Domain"/>
    <property type="match status" value="1"/>
</dbReference>
<feature type="active site" description="Proton donor" evidence="5">
    <location>
        <position position="39"/>
    </location>
</feature>
<dbReference type="eggNOG" id="COG0281">
    <property type="taxonomic scope" value="Bacteria"/>
</dbReference>
<gene>
    <name evidence="10" type="ORF">JonanDRAFT_0319</name>
</gene>
<dbReference type="SMART" id="SM01274">
    <property type="entry name" value="malic"/>
    <property type="match status" value="1"/>
</dbReference>
<dbReference type="GO" id="GO:0046872">
    <property type="term" value="F:metal ion binding"/>
    <property type="evidence" value="ECO:0007669"/>
    <property type="project" value="UniProtKB-KW"/>
</dbReference>
<dbReference type="STRING" id="885272.JonanDRAFT_0319"/>
<dbReference type="AlphaFoldDB" id="H0UIU4"/>
<evidence type="ECO:0000256" key="7">
    <source>
        <dbReference type="PIRSR" id="PIRSR000106-3"/>
    </source>
</evidence>
<dbReference type="PANTHER" id="PTHR43237:SF4">
    <property type="entry name" value="NADP-DEPENDENT MALIC ENZYME"/>
    <property type="match status" value="1"/>
</dbReference>
<dbReference type="InterPro" id="IPR037062">
    <property type="entry name" value="Malic_N_dom_sf"/>
</dbReference>
<feature type="domain" description="Malic enzyme NAD-binding" evidence="8">
    <location>
        <begin position="163"/>
        <end position="385"/>
    </location>
</feature>
<comment type="cofactor">
    <cofactor evidence="7">
        <name>Mg(2+)</name>
        <dbReference type="ChEBI" id="CHEBI:18420"/>
    </cofactor>
    <cofactor evidence="7">
        <name>Mn(2+)</name>
        <dbReference type="ChEBI" id="CHEBI:29035"/>
    </cofactor>
    <text evidence="7">Divalent metal cations. Prefers magnesium or manganese.</text>
</comment>
<dbReference type="Pfam" id="PF00390">
    <property type="entry name" value="malic"/>
    <property type="match status" value="1"/>
</dbReference>
<keyword evidence="11" id="KW-1185">Reference proteome</keyword>
<feature type="binding site" evidence="7">
    <location>
        <position position="162"/>
    </location>
    <ligand>
        <name>a divalent metal cation</name>
        <dbReference type="ChEBI" id="CHEBI:60240"/>
    </ligand>
</feature>
<dbReference type="SMART" id="SM00919">
    <property type="entry name" value="Malic_M"/>
    <property type="match status" value="1"/>
</dbReference>
<feature type="domain" description="Malic enzyme N-terminal" evidence="9">
    <location>
        <begin position="18"/>
        <end position="151"/>
    </location>
</feature>
<evidence type="ECO:0000313" key="10">
    <source>
        <dbReference type="EMBL" id="EHM12738.1"/>
    </source>
</evidence>
<comment type="cofactor">
    <cofactor evidence="1">
        <name>Mn(2+)</name>
        <dbReference type="ChEBI" id="CHEBI:29035"/>
    </cofactor>
</comment>
<dbReference type="Gene3D" id="3.40.50.10380">
    <property type="entry name" value="Malic enzyme, N-terminal domain"/>
    <property type="match status" value="1"/>
</dbReference>